<keyword evidence="6" id="KW-1185">Reference proteome</keyword>
<dbReference type="GO" id="GO:0016740">
    <property type="term" value="F:transferase activity"/>
    <property type="evidence" value="ECO:0007669"/>
    <property type="project" value="UniProtKB-KW"/>
</dbReference>
<dbReference type="InterPro" id="IPR036770">
    <property type="entry name" value="Ankyrin_rpt-contain_sf"/>
</dbReference>
<dbReference type="InterPro" id="IPR002110">
    <property type="entry name" value="Ankyrin_rpt"/>
</dbReference>
<evidence type="ECO:0000256" key="2">
    <source>
        <dbReference type="ARBA" id="ARBA00023043"/>
    </source>
</evidence>
<dbReference type="PANTHER" id="PTHR24126">
    <property type="entry name" value="ANKYRIN REPEAT, PH AND SEC7 DOMAIN CONTAINING PROTEIN SECG-RELATED"/>
    <property type="match status" value="1"/>
</dbReference>
<reference evidence="5 6" key="1">
    <citation type="submission" date="2024-03" db="EMBL/GenBank/DDBJ databases">
        <title>Aureococcus anophagefferens CCMP1851 and Kratosvirus quantuckense: Draft genome of a second virus-susceptible host strain in the model system.</title>
        <authorList>
            <person name="Chase E."/>
            <person name="Truchon A.R."/>
            <person name="Schepens W."/>
            <person name="Wilhelm S.W."/>
        </authorList>
    </citation>
    <scope>NUCLEOTIDE SEQUENCE [LARGE SCALE GENOMIC DNA]</scope>
    <source>
        <strain evidence="5 6">CCMP1851</strain>
    </source>
</reference>
<accession>A0ABR1GDF7</accession>
<feature type="repeat" description="ANK" evidence="3">
    <location>
        <begin position="307"/>
        <end position="335"/>
    </location>
</feature>
<proteinExistence type="predicted"/>
<gene>
    <name evidence="5" type="ORF">SO694_00003412</name>
</gene>
<dbReference type="PROSITE" id="PS50297">
    <property type="entry name" value="ANK_REP_REGION"/>
    <property type="match status" value="2"/>
</dbReference>
<organism evidence="5 6">
    <name type="scientific">Aureococcus anophagefferens</name>
    <name type="common">Harmful bloom alga</name>
    <dbReference type="NCBI Taxonomy" id="44056"/>
    <lineage>
        <taxon>Eukaryota</taxon>
        <taxon>Sar</taxon>
        <taxon>Stramenopiles</taxon>
        <taxon>Ochrophyta</taxon>
        <taxon>Pelagophyceae</taxon>
        <taxon>Pelagomonadales</taxon>
        <taxon>Pelagomonadaceae</taxon>
        <taxon>Aureococcus</taxon>
    </lineage>
</organism>
<evidence type="ECO:0000256" key="3">
    <source>
        <dbReference type="PROSITE-ProRule" id="PRU00023"/>
    </source>
</evidence>
<feature type="repeat" description="ANK" evidence="3">
    <location>
        <begin position="336"/>
        <end position="368"/>
    </location>
</feature>
<keyword evidence="2 3" id="KW-0040">ANK repeat</keyword>
<dbReference type="PANTHER" id="PTHR24126:SF14">
    <property type="entry name" value="ANK_REP_REGION DOMAIN-CONTAINING PROTEIN"/>
    <property type="match status" value="1"/>
</dbReference>
<evidence type="ECO:0000313" key="6">
    <source>
        <dbReference type="Proteomes" id="UP001363151"/>
    </source>
</evidence>
<keyword evidence="5" id="KW-0808">Transferase</keyword>
<sequence>MGKECGSCGVVKELGGYTSVQWRLGAGRRCKRCFQAAMPLTPKAEEISRMLPGAVEGGYGLDKENKDDDEDPAGLLVEDVTTLKRGTKEAEEAAADALEPVAAFEAADDGFVEAAAYGGPKPGYYFGRAGGRLGYHVDPHQASRPPPPPGDAAVAAAPAEPEKNTHKKAAAVDDVLVSAELVEEDDLPGGLSPEEAAEALLDACLNGDKGALRRVWKAAGRRGRGSRLWPDAVTKALQAAVALGHASTVRVLHELGADLRAEGATGMTALQLACFKGADKVVRVLAELDPPVDEDLWTDVARLVGAPLHIAAFYGHRDACEALLDAGHAVDKLNYRGRTPLFLAATQGHAKALALLVERKACINGATRSFNKKQSPLYIACQHNHVEVVHTLVAYGADLSEFPLEDEELGRKENQNECGKFIKTVVNHGGWKAYQDWIYRNRPRPGVEIKTRESTKLNLPKNFRNMG</sequence>
<name>A0ABR1GDF7_AURAN</name>
<evidence type="ECO:0000256" key="4">
    <source>
        <dbReference type="SAM" id="MobiDB-lite"/>
    </source>
</evidence>
<evidence type="ECO:0000313" key="5">
    <source>
        <dbReference type="EMBL" id="KAK7253923.1"/>
    </source>
</evidence>
<dbReference type="Gene3D" id="1.25.40.20">
    <property type="entry name" value="Ankyrin repeat-containing domain"/>
    <property type="match status" value="2"/>
</dbReference>
<dbReference type="SMART" id="SM00248">
    <property type="entry name" value="ANK"/>
    <property type="match status" value="5"/>
</dbReference>
<dbReference type="EMBL" id="JBBJCI010000033">
    <property type="protein sequence ID" value="KAK7253923.1"/>
    <property type="molecule type" value="Genomic_DNA"/>
</dbReference>
<protein>
    <submittedName>
        <fullName evidence="5">Glycosyl transferase family group 2</fullName>
    </submittedName>
</protein>
<dbReference type="Pfam" id="PF12796">
    <property type="entry name" value="Ank_2"/>
    <property type="match status" value="2"/>
</dbReference>
<feature type="region of interest" description="Disordered" evidence="4">
    <location>
        <begin position="138"/>
        <end position="166"/>
    </location>
</feature>
<evidence type="ECO:0000256" key="1">
    <source>
        <dbReference type="ARBA" id="ARBA00022737"/>
    </source>
</evidence>
<feature type="repeat" description="ANK" evidence="3">
    <location>
        <begin position="372"/>
        <end position="400"/>
    </location>
</feature>
<dbReference type="Proteomes" id="UP001363151">
    <property type="component" value="Unassembled WGS sequence"/>
</dbReference>
<dbReference type="PROSITE" id="PS50088">
    <property type="entry name" value="ANK_REPEAT"/>
    <property type="match status" value="3"/>
</dbReference>
<comment type="caution">
    <text evidence="5">The sequence shown here is derived from an EMBL/GenBank/DDBJ whole genome shotgun (WGS) entry which is preliminary data.</text>
</comment>
<keyword evidence="1" id="KW-0677">Repeat</keyword>
<dbReference type="SUPFAM" id="SSF48403">
    <property type="entry name" value="Ankyrin repeat"/>
    <property type="match status" value="1"/>
</dbReference>